<evidence type="ECO:0000256" key="6">
    <source>
        <dbReference type="ARBA" id="ARBA00023002"/>
    </source>
</evidence>
<dbReference type="Pfam" id="PF00743">
    <property type="entry name" value="FMO-like"/>
    <property type="match status" value="1"/>
</dbReference>
<dbReference type="STRING" id="913774.A0A0C3C351"/>
<evidence type="ECO:0000256" key="2">
    <source>
        <dbReference type="ARBA" id="ARBA00010139"/>
    </source>
</evidence>
<proteinExistence type="inferred from homology"/>
<dbReference type="GO" id="GO:0050661">
    <property type="term" value="F:NADP binding"/>
    <property type="evidence" value="ECO:0007669"/>
    <property type="project" value="InterPro"/>
</dbReference>
<sequence>MGSITTPEYDAIVVGAGFGGCHVLKTLREKGYTTLVLDAGSDLGGVWHSNRYPGARVDSKIPLYEFSNKDLWSDWTWTEKYPGQKEILKYFEHVEKKLHLKKDIKFNTTVTAADFDGSANKWSVKTKNGAEFTSRHFILCTGSFAKPYIPSFDGLKTFAGVSCHTSNWPHGGLDYTGKRVGVIGNASSGLQVIQEIASDVKHLTVFQRSPTCALPMRQTKLKNEDQDKTTYAALYEKRKQTFAGIDREFNPKSAVSVSDEEREKFFEEIWAEGGLTFWLATYHDVIMDKDANAYAYNFWRNKVLPRIKNPKVAEILAPAVPAYYFGTKRATLEQRYYEVYNQENVTLINVKSNAIKEVVPQGVITQDGVLHELDVLILATGFDSVTGGILDIDIKGLYGQSLRSKWSKGTFTSLGLLTSGFPNMYFLYGPQAPTTFCNGPTCAEVQGEWIASVIDFMRDKQYTRLNADTGTEKAWKEQVEMIGNLSLLPFTRSEYMGTNVPGKPKEMLNYLGGLKMYTEQINGLLNSGFPGFELK</sequence>
<dbReference type="InParanoid" id="A0A0C3C351"/>
<evidence type="ECO:0000313" key="9">
    <source>
        <dbReference type="Proteomes" id="UP000054321"/>
    </source>
</evidence>
<evidence type="ECO:0000256" key="5">
    <source>
        <dbReference type="ARBA" id="ARBA00022857"/>
    </source>
</evidence>
<dbReference type="OrthoDB" id="66881at2759"/>
<dbReference type="EMBL" id="KN832896">
    <property type="protein sequence ID" value="KIM93328.1"/>
    <property type="molecule type" value="Genomic_DNA"/>
</dbReference>
<evidence type="ECO:0000256" key="7">
    <source>
        <dbReference type="ARBA" id="ARBA00023033"/>
    </source>
</evidence>
<dbReference type="HOGENOM" id="CLU_006937_8_0_1"/>
<evidence type="ECO:0000256" key="1">
    <source>
        <dbReference type="ARBA" id="ARBA00001974"/>
    </source>
</evidence>
<dbReference type="Gene3D" id="3.50.50.60">
    <property type="entry name" value="FAD/NAD(P)-binding domain"/>
    <property type="match status" value="2"/>
</dbReference>
<dbReference type="InterPro" id="IPR020946">
    <property type="entry name" value="Flavin_mOase-like"/>
</dbReference>
<keyword evidence="3" id="KW-0285">Flavoprotein</keyword>
<keyword evidence="4" id="KW-0274">FAD</keyword>
<dbReference type="InterPro" id="IPR036188">
    <property type="entry name" value="FAD/NAD-bd_sf"/>
</dbReference>
<evidence type="ECO:0000256" key="4">
    <source>
        <dbReference type="ARBA" id="ARBA00022827"/>
    </source>
</evidence>
<evidence type="ECO:0008006" key="10">
    <source>
        <dbReference type="Google" id="ProtNLM"/>
    </source>
</evidence>
<accession>A0A0C3C351</accession>
<evidence type="ECO:0000256" key="3">
    <source>
        <dbReference type="ARBA" id="ARBA00022630"/>
    </source>
</evidence>
<dbReference type="AlphaFoldDB" id="A0A0C3C351"/>
<dbReference type="GO" id="GO:0004499">
    <property type="term" value="F:N,N-dimethylaniline monooxygenase activity"/>
    <property type="evidence" value="ECO:0007669"/>
    <property type="project" value="InterPro"/>
</dbReference>
<gene>
    <name evidence="8" type="ORF">OIDMADRAFT_137985</name>
</gene>
<dbReference type="PANTHER" id="PTHR43098">
    <property type="entry name" value="L-ORNITHINE N(5)-MONOOXYGENASE-RELATED"/>
    <property type="match status" value="1"/>
</dbReference>
<reference evidence="8 9" key="1">
    <citation type="submission" date="2014-04" db="EMBL/GenBank/DDBJ databases">
        <authorList>
            <consortium name="DOE Joint Genome Institute"/>
            <person name="Kuo A."/>
            <person name="Martino E."/>
            <person name="Perotto S."/>
            <person name="Kohler A."/>
            <person name="Nagy L.G."/>
            <person name="Floudas D."/>
            <person name="Copeland A."/>
            <person name="Barry K.W."/>
            <person name="Cichocki N."/>
            <person name="Veneault-Fourrey C."/>
            <person name="LaButti K."/>
            <person name="Lindquist E.A."/>
            <person name="Lipzen A."/>
            <person name="Lundell T."/>
            <person name="Morin E."/>
            <person name="Murat C."/>
            <person name="Sun H."/>
            <person name="Tunlid A."/>
            <person name="Henrissat B."/>
            <person name="Grigoriev I.V."/>
            <person name="Hibbett D.S."/>
            <person name="Martin F."/>
            <person name="Nordberg H.P."/>
            <person name="Cantor M.N."/>
            <person name="Hua S.X."/>
        </authorList>
    </citation>
    <scope>NUCLEOTIDE SEQUENCE [LARGE SCALE GENOMIC DNA]</scope>
    <source>
        <strain evidence="8 9">Zn</strain>
    </source>
</reference>
<evidence type="ECO:0000313" key="8">
    <source>
        <dbReference type="EMBL" id="KIM93328.1"/>
    </source>
</evidence>
<dbReference type="Proteomes" id="UP000054321">
    <property type="component" value="Unassembled WGS sequence"/>
</dbReference>
<keyword evidence="9" id="KW-1185">Reference proteome</keyword>
<dbReference type="PANTHER" id="PTHR43098:SF3">
    <property type="entry name" value="L-ORNITHINE N(5)-MONOOXYGENASE-RELATED"/>
    <property type="match status" value="1"/>
</dbReference>
<comment type="cofactor">
    <cofactor evidence="1">
        <name>FAD</name>
        <dbReference type="ChEBI" id="CHEBI:57692"/>
    </cofactor>
</comment>
<keyword evidence="5" id="KW-0521">NADP</keyword>
<name>A0A0C3C351_OIDMZ</name>
<keyword evidence="7" id="KW-0503">Monooxygenase</keyword>
<reference evidence="9" key="2">
    <citation type="submission" date="2015-01" db="EMBL/GenBank/DDBJ databases">
        <title>Evolutionary Origins and Diversification of the Mycorrhizal Mutualists.</title>
        <authorList>
            <consortium name="DOE Joint Genome Institute"/>
            <consortium name="Mycorrhizal Genomics Consortium"/>
            <person name="Kohler A."/>
            <person name="Kuo A."/>
            <person name="Nagy L.G."/>
            <person name="Floudas D."/>
            <person name="Copeland A."/>
            <person name="Barry K.W."/>
            <person name="Cichocki N."/>
            <person name="Veneault-Fourrey C."/>
            <person name="LaButti K."/>
            <person name="Lindquist E.A."/>
            <person name="Lipzen A."/>
            <person name="Lundell T."/>
            <person name="Morin E."/>
            <person name="Murat C."/>
            <person name="Riley R."/>
            <person name="Ohm R."/>
            <person name="Sun H."/>
            <person name="Tunlid A."/>
            <person name="Henrissat B."/>
            <person name="Grigoriev I.V."/>
            <person name="Hibbett D.S."/>
            <person name="Martin F."/>
        </authorList>
    </citation>
    <scope>NUCLEOTIDE SEQUENCE [LARGE SCALE GENOMIC DNA]</scope>
    <source>
        <strain evidence="9">Zn</strain>
    </source>
</reference>
<protein>
    <recommendedName>
        <fullName evidence="10">FAD/NAD(P)-binding domain-containing protein</fullName>
    </recommendedName>
</protein>
<dbReference type="GO" id="GO:0050660">
    <property type="term" value="F:flavin adenine dinucleotide binding"/>
    <property type="evidence" value="ECO:0007669"/>
    <property type="project" value="InterPro"/>
</dbReference>
<keyword evidence="6" id="KW-0560">Oxidoreductase</keyword>
<organism evidence="8 9">
    <name type="scientific">Oidiodendron maius (strain Zn)</name>
    <dbReference type="NCBI Taxonomy" id="913774"/>
    <lineage>
        <taxon>Eukaryota</taxon>
        <taxon>Fungi</taxon>
        <taxon>Dikarya</taxon>
        <taxon>Ascomycota</taxon>
        <taxon>Pezizomycotina</taxon>
        <taxon>Leotiomycetes</taxon>
        <taxon>Leotiomycetes incertae sedis</taxon>
        <taxon>Myxotrichaceae</taxon>
        <taxon>Oidiodendron</taxon>
    </lineage>
</organism>
<comment type="similarity">
    <text evidence="2">Belongs to the FAD-binding monooxygenase family.</text>
</comment>
<dbReference type="SUPFAM" id="SSF51905">
    <property type="entry name" value="FAD/NAD(P)-binding domain"/>
    <property type="match status" value="2"/>
</dbReference>
<dbReference type="InterPro" id="IPR050775">
    <property type="entry name" value="FAD-binding_Monooxygenases"/>
</dbReference>